<keyword evidence="3" id="KW-1185">Reference proteome</keyword>
<name>W9CU53_SCLBF</name>
<protein>
    <submittedName>
        <fullName evidence="2">Uncharacterized protein</fullName>
    </submittedName>
</protein>
<evidence type="ECO:0000313" key="3">
    <source>
        <dbReference type="Proteomes" id="UP000019487"/>
    </source>
</evidence>
<feature type="region of interest" description="Disordered" evidence="1">
    <location>
        <begin position="835"/>
        <end position="855"/>
    </location>
</feature>
<reference evidence="2 3" key="1">
    <citation type="journal article" date="2014" name="Genome Announc.">
        <title>Draft genome sequence of Sclerotinia borealis, a psychrophilic plant pathogenic fungus.</title>
        <authorList>
            <person name="Mardanov A.V."/>
            <person name="Beletsky A.V."/>
            <person name="Kadnikov V.V."/>
            <person name="Ignatov A.N."/>
            <person name="Ravin N.V."/>
        </authorList>
    </citation>
    <scope>NUCLEOTIDE SEQUENCE [LARGE SCALE GENOMIC DNA]</scope>
    <source>
        <strain evidence="3">F-4157</strain>
    </source>
</reference>
<comment type="caution">
    <text evidence="2">The sequence shown here is derived from an EMBL/GenBank/DDBJ whole genome shotgun (WGS) entry which is preliminary data.</text>
</comment>
<gene>
    <name evidence="2" type="ORF">SBOR_1493</name>
</gene>
<feature type="compositionally biased region" description="Polar residues" evidence="1">
    <location>
        <begin position="1"/>
        <end position="11"/>
    </location>
</feature>
<feature type="region of interest" description="Disordered" evidence="1">
    <location>
        <begin position="1"/>
        <end position="56"/>
    </location>
</feature>
<sequence length="980" mass="111688">MITRNSTSSINRRGPPTIRTHLPNKRDNHSEPENSPTPPPSKRSRRMPPSNSMSSPFVSQSQLALLYNFGDASEMIKFLQNEEDSAKRRDLQIQLLEKMLESHNGLADHIEALFNYIQSDNSGDIASIKLVNQELWIKAIAVCNANENRRNRGIKAKKKVLRHWDAEIVEWLIAVNSSAWFMTRIRALANKLSSSDGARCVNRAFLNRLSKAGRGFSAKLELQPDDFSKALALTNFDDVTSQEMKQFGLRIGQFGFLEEGLALVSEDSGIQSKPESDSNNPARANLARANDASSLNQSQAKRDFSGRSREIRETPSPSKTIKPRTNCVCSRELTSNWKSVVTKEAGYEKSINFKLLKIFCNAKYPCYDHSRAMASCLGLRTRGKDRAALIYILHCVYQHRDNIGKLKTDAKTYQMFRVKNRPARPEDGLGPYKFIHTLIPTEFKFDSRFIQKWVGVSDEILKQFTQDGSMNLDIFGWWFKTEIGAIVLKEFDMYNHHLQKQNGIDNHGWLRNMSYSIGQQLMRQDPMYYCTYAASRPDSAWRLVTYPHYAKFAKEGDETYFRHINFNVRELIQRGRGGSMIQGSVSLDDEDESNCTVILAGMHTHIDKWWAKVKERGQERHGLVHCIKENMFTKEDAKEFGIDWKATPCKRGEARITLPQLPHGSDGPTKSTRRTMLPWFVHVQDDLSTLEIIDAGSWEMLSQTHRDMVAPIATPSGLENSYGAIPYKFPAAVEISGLGHLSNALVCARRWDSLAVLHDRDILLLGPREIADEYIKNWRATAVIAAVDAFELMVQREKDVFGERSYFYHLDRLEKENIPFPVLEADVIRMDPDAFEDESGDQRSKPNFAEFWNGDEENTGDEIVVDTPWEMGDDEDDSIGTADQAIDEEEVEVEEGDVVREEDVMEEDDVIEGDEENTMKGDVEMKKEVKVKVKVEEEDVVGEENVIEAEEENAMEGDVEMKKEVKVKVKVEEEDAIEEE</sequence>
<dbReference type="STRING" id="1432307.W9CU53"/>
<dbReference type="AlphaFoldDB" id="W9CU53"/>
<evidence type="ECO:0000256" key="1">
    <source>
        <dbReference type="SAM" id="MobiDB-lite"/>
    </source>
</evidence>
<dbReference type="HOGENOM" id="CLU_303680_0_0_1"/>
<proteinExistence type="predicted"/>
<dbReference type="OrthoDB" id="3504560at2759"/>
<accession>W9CU53</accession>
<dbReference type="Proteomes" id="UP000019487">
    <property type="component" value="Unassembled WGS sequence"/>
</dbReference>
<feature type="region of interest" description="Disordered" evidence="1">
    <location>
        <begin position="288"/>
        <end position="323"/>
    </location>
</feature>
<dbReference type="EMBL" id="AYSA01000053">
    <property type="protein sequence ID" value="ESZ98114.1"/>
    <property type="molecule type" value="Genomic_DNA"/>
</dbReference>
<dbReference type="SUPFAM" id="SSF51197">
    <property type="entry name" value="Clavaminate synthase-like"/>
    <property type="match status" value="1"/>
</dbReference>
<evidence type="ECO:0000313" key="2">
    <source>
        <dbReference type="EMBL" id="ESZ98114.1"/>
    </source>
</evidence>
<organism evidence="2 3">
    <name type="scientific">Sclerotinia borealis (strain F-4128)</name>
    <dbReference type="NCBI Taxonomy" id="1432307"/>
    <lineage>
        <taxon>Eukaryota</taxon>
        <taxon>Fungi</taxon>
        <taxon>Dikarya</taxon>
        <taxon>Ascomycota</taxon>
        <taxon>Pezizomycotina</taxon>
        <taxon>Leotiomycetes</taxon>
        <taxon>Helotiales</taxon>
        <taxon>Sclerotiniaceae</taxon>
        <taxon>Sclerotinia</taxon>
    </lineage>
</organism>
<feature type="compositionally biased region" description="Basic and acidic residues" evidence="1">
    <location>
        <begin position="300"/>
        <end position="313"/>
    </location>
</feature>
<feature type="compositionally biased region" description="Low complexity" evidence="1">
    <location>
        <begin position="47"/>
        <end position="56"/>
    </location>
</feature>